<reference evidence="2 3" key="1">
    <citation type="submission" date="2019-03" db="EMBL/GenBank/DDBJ databases">
        <title>Genomic Encyclopedia of Type Strains, Phase IV (KMG-IV): sequencing the most valuable type-strain genomes for metagenomic binning, comparative biology and taxonomic classification.</title>
        <authorList>
            <person name="Goeker M."/>
        </authorList>
    </citation>
    <scope>NUCLEOTIDE SEQUENCE [LARGE SCALE GENOMIC DNA]</scope>
    <source>
        <strain evidence="2 3">DSM 21667</strain>
    </source>
</reference>
<dbReference type="AlphaFoldDB" id="A0A4R6Z958"/>
<proteinExistence type="predicted"/>
<dbReference type="Proteomes" id="UP000295293">
    <property type="component" value="Unassembled WGS sequence"/>
</dbReference>
<dbReference type="Gene3D" id="3.30.200.20">
    <property type="entry name" value="Phosphorylase Kinase, domain 1"/>
    <property type="match status" value="1"/>
</dbReference>
<organism evidence="2 3">
    <name type="scientific">Tahibacter aquaticus</name>
    <dbReference type="NCBI Taxonomy" id="520092"/>
    <lineage>
        <taxon>Bacteria</taxon>
        <taxon>Pseudomonadati</taxon>
        <taxon>Pseudomonadota</taxon>
        <taxon>Gammaproteobacteria</taxon>
        <taxon>Lysobacterales</taxon>
        <taxon>Rhodanobacteraceae</taxon>
        <taxon>Tahibacter</taxon>
    </lineage>
</organism>
<dbReference type="SUPFAM" id="SSF56112">
    <property type="entry name" value="Protein kinase-like (PK-like)"/>
    <property type="match status" value="1"/>
</dbReference>
<dbReference type="EMBL" id="SNZH01000001">
    <property type="protein sequence ID" value="TDR48447.1"/>
    <property type="molecule type" value="Genomic_DNA"/>
</dbReference>
<evidence type="ECO:0000313" key="3">
    <source>
        <dbReference type="Proteomes" id="UP000295293"/>
    </source>
</evidence>
<dbReference type="RefSeq" id="WP_133816574.1">
    <property type="nucleotide sequence ID" value="NZ_SNZH01000001.1"/>
</dbReference>
<feature type="domain" description="Aminoglycoside phosphotransferase" evidence="1">
    <location>
        <begin position="22"/>
        <end position="241"/>
    </location>
</feature>
<dbReference type="InterPro" id="IPR002575">
    <property type="entry name" value="Aminoglycoside_PTrfase"/>
</dbReference>
<sequence>MNSRLEALRAFAAAHAADPASLRPASNDASFRSYWRVQRGSESLIVMDSPTDKEPLQPWLDMGQRLAGAGLHVPRVQAADLEQGLLLIEDLGTRPLLAELNAHSVDALYADALAALLQMQTRVRGDDIEAYSAARFTLELEYLPEWLLQRHLGQTLDCTGWDVLELAFRRILDVLAEQPQVFVHRDFHSRNLMITTRHSPGIIDFQGALYGPLTYDLASLLRDCYIAWPPAQVDGWREDYRQRVVAAGLTTADAAQFRRWFDYTGLQRHIKVLGLFCRLCYRDSKPQYLDDLPLVLHYVLEVSAAYAELADFAALLRRATAGIDLRQQRAAGLSA</sequence>
<name>A0A4R6Z958_9GAMM</name>
<comment type="caution">
    <text evidence="2">The sequence shown here is derived from an EMBL/GenBank/DDBJ whole genome shotgun (WGS) entry which is preliminary data.</text>
</comment>
<protein>
    <recommendedName>
        <fullName evidence="1">Aminoglycoside phosphotransferase domain-containing protein</fullName>
    </recommendedName>
</protein>
<gene>
    <name evidence="2" type="ORF">DFR29_10167</name>
</gene>
<keyword evidence="3" id="KW-1185">Reference proteome</keyword>
<accession>A0A4R6Z958</accession>
<dbReference type="Pfam" id="PF01636">
    <property type="entry name" value="APH"/>
    <property type="match status" value="1"/>
</dbReference>
<evidence type="ECO:0000313" key="2">
    <source>
        <dbReference type="EMBL" id="TDR48447.1"/>
    </source>
</evidence>
<dbReference type="InterPro" id="IPR011009">
    <property type="entry name" value="Kinase-like_dom_sf"/>
</dbReference>
<dbReference type="Gene3D" id="3.90.1200.10">
    <property type="match status" value="1"/>
</dbReference>
<dbReference type="OrthoDB" id="9809275at2"/>
<evidence type="ECO:0000259" key="1">
    <source>
        <dbReference type="Pfam" id="PF01636"/>
    </source>
</evidence>